<keyword evidence="2" id="KW-0812">Transmembrane</keyword>
<feature type="transmembrane region" description="Helical" evidence="2">
    <location>
        <begin position="399"/>
        <end position="418"/>
    </location>
</feature>
<feature type="transmembrane region" description="Helical" evidence="2">
    <location>
        <begin position="438"/>
        <end position="457"/>
    </location>
</feature>
<proteinExistence type="predicted"/>
<feature type="transmembrane region" description="Helical" evidence="2">
    <location>
        <begin position="198"/>
        <end position="222"/>
    </location>
</feature>
<dbReference type="CDD" id="cd13131">
    <property type="entry name" value="MATE_NorM_like"/>
    <property type="match status" value="1"/>
</dbReference>
<keyword evidence="4" id="KW-1185">Reference proteome</keyword>
<keyword evidence="2" id="KW-0472">Membrane</keyword>
<keyword evidence="1" id="KW-0813">Transport</keyword>
<dbReference type="InterPro" id="IPR050222">
    <property type="entry name" value="MATE_MdtK"/>
</dbReference>
<dbReference type="PANTHER" id="PTHR43298:SF2">
    <property type="entry name" value="FMN_FAD EXPORTER YEEO-RELATED"/>
    <property type="match status" value="1"/>
</dbReference>
<reference evidence="3" key="1">
    <citation type="submission" date="2022-05" db="EMBL/GenBank/DDBJ databases">
        <title>An RpoN-dependent PEP-CTERM gene is involved in floc formation of an Aquincola tertiaricarbonis strain.</title>
        <authorList>
            <person name="Qiu D."/>
            <person name="Xia M."/>
        </authorList>
    </citation>
    <scope>NUCLEOTIDE SEQUENCE</scope>
    <source>
        <strain evidence="3">RN12</strain>
    </source>
</reference>
<feature type="transmembrane region" description="Helical" evidence="2">
    <location>
        <begin position="169"/>
        <end position="192"/>
    </location>
</feature>
<feature type="transmembrane region" description="Helical" evidence="2">
    <location>
        <begin position="62"/>
        <end position="87"/>
    </location>
</feature>
<evidence type="ECO:0000313" key="4">
    <source>
        <dbReference type="Proteomes" id="UP001056201"/>
    </source>
</evidence>
<sequence length="466" mass="48544">MPTAEAVQDQAPRRLADNARGIARLAAPLLLGQLAVLAFGTIDTMLVARYAAADLAALAVGGAAYITVFIGLMGVVLALGPIVGQLYGARQLEQAGAQLHQAVWLALGLSVLGSTLLAFPQPFLWLSRAEPAVADKVHSYTLALAVSLPAALLFTAYRGFNTAVSRPKAVTVLQIGGLALKVPLSFALVYGVGPLAPMGVAGCGIATAIVMWAQLIAAFVLLRRDPFYRPFRILGRGLLPPSRPALVAQLKLGIPMGLSIGIEVTGFTFMAFFISRISPTAVAGHQIAANLVALMYMLPLALANATSTLVAQAIGAGAMRQARRLGWHGLGIGLGLAVAIGLLVFAGRHGLVRLYASDPVIIAAALPLLTWVAVFHLGDAAQCLASFILRAYRIATVPLVIYASAIWGVGLGGGYWLAFGQPAWAPEALYGARGFWSAATVGLLTAAAGLCLLLGWVQRKRLGRPG</sequence>
<dbReference type="InterPro" id="IPR002528">
    <property type="entry name" value="MATE_fam"/>
</dbReference>
<feature type="transmembrane region" description="Helical" evidence="2">
    <location>
        <begin position="325"/>
        <end position="347"/>
    </location>
</feature>
<dbReference type="NCBIfam" id="TIGR00797">
    <property type="entry name" value="matE"/>
    <property type="match status" value="1"/>
</dbReference>
<organism evidence="3 4">
    <name type="scientific">Aquincola tertiaricarbonis</name>
    <dbReference type="NCBI Taxonomy" id="391953"/>
    <lineage>
        <taxon>Bacteria</taxon>
        <taxon>Pseudomonadati</taxon>
        <taxon>Pseudomonadota</taxon>
        <taxon>Betaproteobacteria</taxon>
        <taxon>Burkholderiales</taxon>
        <taxon>Sphaerotilaceae</taxon>
        <taxon>Aquincola</taxon>
    </lineage>
</organism>
<dbReference type="RefSeq" id="WP_250196358.1">
    <property type="nucleotide sequence ID" value="NZ_CP097635.1"/>
</dbReference>
<feature type="transmembrane region" description="Helical" evidence="2">
    <location>
        <begin position="287"/>
        <end position="313"/>
    </location>
</feature>
<dbReference type="Pfam" id="PF01554">
    <property type="entry name" value="MatE"/>
    <property type="match status" value="2"/>
</dbReference>
<feature type="transmembrane region" description="Helical" evidence="2">
    <location>
        <begin position="99"/>
        <end position="119"/>
    </location>
</feature>
<dbReference type="Proteomes" id="UP001056201">
    <property type="component" value="Chromosome 1"/>
</dbReference>
<keyword evidence="2" id="KW-1133">Transmembrane helix</keyword>
<gene>
    <name evidence="3" type="ORF">MW290_06040</name>
</gene>
<accession>A0ABY4S4A4</accession>
<feature type="transmembrane region" description="Helical" evidence="2">
    <location>
        <begin position="359"/>
        <end position="378"/>
    </location>
</feature>
<evidence type="ECO:0000313" key="3">
    <source>
        <dbReference type="EMBL" id="URI08137.1"/>
    </source>
</evidence>
<dbReference type="EMBL" id="CP097635">
    <property type="protein sequence ID" value="URI08137.1"/>
    <property type="molecule type" value="Genomic_DNA"/>
</dbReference>
<feature type="transmembrane region" description="Helical" evidence="2">
    <location>
        <begin position="21"/>
        <end position="42"/>
    </location>
</feature>
<protein>
    <submittedName>
        <fullName evidence="3">MATE family efflux transporter</fullName>
    </submittedName>
</protein>
<name>A0ABY4S4A4_AQUTE</name>
<evidence type="ECO:0000256" key="2">
    <source>
        <dbReference type="SAM" id="Phobius"/>
    </source>
</evidence>
<feature type="transmembrane region" description="Helical" evidence="2">
    <location>
        <begin position="252"/>
        <end position="275"/>
    </location>
</feature>
<evidence type="ECO:0000256" key="1">
    <source>
        <dbReference type="ARBA" id="ARBA00022448"/>
    </source>
</evidence>
<dbReference type="PANTHER" id="PTHR43298">
    <property type="entry name" value="MULTIDRUG RESISTANCE PROTEIN NORM-RELATED"/>
    <property type="match status" value="1"/>
</dbReference>
<feature type="transmembrane region" description="Helical" evidence="2">
    <location>
        <begin position="139"/>
        <end position="157"/>
    </location>
</feature>